<dbReference type="AlphaFoldDB" id="A0AAN0Y6S6"/>
<dbReference type="PROSITE" id="PS51755">
    <property type="entry name" value="OMPR_PHOB"/>
    <property type="match status" value="1"/>
</dbReference>
<dbReference type="GeneID" id="70915143"/>
<dbReference type="Pfam" id="PF00072">
    <property type="entry name" value="Response_reg"/>
    <property type="match status" value="1"/>
</dbReference>
<dbReference type="InterPro" id="IPR036388">
    <property type="entry name" value="WH-like_DNA-bd_sf"/>
</dbReference>
<dbReference type="GO" id="GO:0000976">
    <property type="term" value="F:transcription cis-regulatory region binding"/>
    <property type="evidence" value="ECO:0007669"/>
    <property type="project" value="TreeGrafter"/>
</dbReference>
<dbReference type="GO" id="GO:0000156">
    <property type="term" value="F:phosphorelay response regulator activity"/>
    <property type="evidence" value="ECO:0007669"/>
    <property type="project" value="TreeGrafter"/>
</dbReference>
<dbReference type="EMBL" id="CP016346">
    <property type="protein sequence ID" value="ANQ14185.1"/>
    <property type="molecule type" value="Genomic_DNA"/>
</dbReference>
<dbReference type="KEGG" id="vna:PN96_20095"/>
<dbReference type="PANTHER" id="PTHR48111">
    <property type="entry name" value="REGULATOR OF RPOS"/>
    <property type="match status" value="1"/>
</dbReference>
<dbReference type="Gene3D" id="3.40.50.2300">
    <property type="match status" value="1"/>
</dbReference>
<feature type="domain" description="Response regulatory" evidence="10">
    <location>
        <begin position="1"/>
        <end position="114"/>
    </location>
</feature>
<dbReference type="RefSeq" id="WP_020334800.1">
    <property type="nucleotide sequence ID" value="NZ_ATFJ01000032.1"/>
</dbReference>
<dbReference type="SMART" id="SM00862">
    <property type="entry name" value="Trans_reg_C"/>
    <property type="match status" value="1"/>
</dbReference>
<dbReference type="GO" id="GO:0032993">
    <property type="term" value="C:protein-DNA complex"/>
    <property type="evidence" value="ECO:0007669"/>
    <property type="project" value="TreeGrafter"/>
</dbReference>
<keyword evidence="2 8" id="KW-0597">Phosphoprotein</keyword>
<evidence type="ECO:0000256" key="3">
    <source>
        <dbReference type="ARBA" id="ARBA00023012"/>
    </source>
</evidence>
<comment type="function">
    <text evidence="7">This protein is a positive regulator for the phosphate regulon. Transcription of this operon is positively regulated by PhoB and PhoR when phosphate is limited.</text>
</comment>
<name>A0AAN0Y6S6_VIBNA</name>
<dbReference type="Pfam" id="PF00486">
    <property type="entry name" value="Trans_reg_C"/>
    <property type="match status" value="1"/>
</dbReference>
<dbReference type="PANTHER" id="PTHR48111:SF4">
    <property type="entry name" value="DNA-BINDING DUAL TRANSCRIPTIONAL REGULATOR OMPR"/>
    <property type="match status" value="1"/>
</dbReference>
<evidence type="ECO:0000259" key="10">
    <source>
        <dbReference type="PROSITE" id="PS50110"/>
    </source>
</evidence>
<keyword evidence="4" id="KW-0805">Transcription regulation</keyword>
<sequence length="224" mass="25821">MILIVEDEPSLANVVSDYLIHNGFETHIIGDGNQVIEWVKKHNPELILLDLMLPNRNGLSIYRELRTFSDIPTIMATAKVEEIDRLLGLELGADDYVCKPYSPRELVVRVRNVLRRYNAINTPKGDDEAAPMIIDQSQMKVWVDGELITLTSVEFKLLSYFHQHEGQVFSREQLMNKIYNDERIVTDRTIDTHIKNLRKKIFAVNSELDCIKAVYGVGYRFEIA</sequence>
<dbReference type="InterPro" id="IPR039420">
    <property type="entry name" value="WalR-like"/>
</dbReference>
<keyword evidence="3" id="KW-0902">Two-component regulatory system</keyword>
<evidence type="ECO:0000256" key="7">
    <source>
        <dbReference type="ARBA" id="ARBA00024735"/>
    </source>
</evidence>
<feature type="DNA-binding region" description="OmpR/PhoB-type" evidence="9">
    <location>
        <begin position="124"/>
        <end position="223"/>
    </location>
</feature>
<evidence type="ECO:0000313" key="12">
    <source>
        <dbReference type="EMBL" id="ANQ14185.1"/>
    </source>
</evidence>
<dbReference type="Proteomes" id="UP000092741">
    <property type="component" value="Chromosome 2"/>
</dbReference>
<feature type="domain" description="OmpR/PhoB-type" evidence="11">
    <location>
        <begin position="124"/>
        <end position="223"/>
    </location>
</feature>
<dbReference type="PROSITE" id="PS50110">
    <property type="entry name" value="RESPONSE_REGULATORY"/>
    <property type="match status" value="1"/>
</dbReference>
<feature type="modified residue" description="4-aspartylphosphate" evidence="8">
    <location>
        <position position="50"/>
    </location>
</feature>
<evidence type="ECO:0000256" key="6">
    <source>
        <dbReference type="ARBA" id="ARBA00023163"/>
    </source>
</evidence>
<dbReference type="GO" id="GO:0006355">
    <property type="term" value="P:regulation of DNA-templated transcription"/>
    <property type="evidence" value="ECO:0007669"/>
    <property type="project" value="InterPro"/>
</dbReference>
<evidence type="ECO:0000256" key="1">
    <source>
        <dbReference type="ARBA" id="ARBA00013332"/>
    </source>
</evidence>
<keyword evidence="6" id="KW-0804">Transcription</keyword>
<proteinExistence type="predicted"/>
<dbReference type="SUPFAM" id="SSF52172">
    <property type="entry name" value="CheY-like"/>
    <property type="match status" value="1"/>
</dbReference>
<dbReference type="GO" id="GO:0005829">
    <property type="term" value="C:cytosol"/>
    <property type="evidence" value="ECO:0007669"/>
    <property type="project" value="TreeGrafter"/>
</dbReference>
<accession>A0AAN0Y6S6</accession>
<evidence type="ECO:0000256" key="9">
    <source>
        <dbReference type="PROSITE-ProRule" id="PRU01091"/>
    </source>
</evidence>
<protein>
    <recommendedName>
        <fullName evidence="1">Phosphate regulon transcriptional regulatory protein PhoB</fullName>
    </recommendedName>
</protein>
<evidence type="ECO:0000313" key="13">
    <source>
        <dbReference type="Proteomes" id="UP000092741"/>
    </source>
</evidence>
<dbReference type="SMART" id="SM00448">
    <property type="entry name" value="REC"/>
    <property type="match status" value="1"/>
</dbReference>
<gene>
    <name evidence="12" type="ORF">BA890_15595</name>
</gene>
<evidence type="ECO:0000256" key="8">
    <source>
        <dbReference type="PROSITE-ProRule" id="PRU00169"/>
    </source>
</evidence>
<dbReference type="CDD" id="cd00383">
    <property type="entry name" value="trans_reg_C"/>
    <property type="match status" value="1"/>
</dbReference>
<organism evidence="12 13">
    <name type="scientific">Vibrio natriegens NBRC 15636 = ATCC 14048 = DSM 759</name>
    <dbReference type="NCBI Taxonomy" id="1219067"/>
    <lineage>
        <taxon>Bacteria</taxon>
        <taxon>Pseudomonadati</taxon>
        <taxon>Pseudomonadota</taxon>
        <taxon>Gammaproteobacteria</taxon>
        <taxon>Vibrionales</taxon>
        <taxon>Vibrionaceae</taxon>
        <taxon>Vibrio</taxon>
    </lineage>
</organism>
<evidence type="ECO:0000256" key="2">
    <source>
        <dbReference type="ARBA" id="ARBA00022553"/>
    </source>
</evidence>
<dbReference type="Gene3D" id="1.10.10.10">
    <property type="entry name" value="Winged helix-like DNA-binding domain superfamily/Winged helix DNA-binding domain"/>
    <property type="match status" value="1"/>
</dbReference>
<dbReference type="InterPro" id="IPR011006">
    <property type="entry name" value="CheY-like_superfamily"/>
</dbReference>
<evidence type="ECO:0000256" key="4">
    <source>
        <dbReference type="ARBA" id="ARBA00023015"/>
    </source>
</evidence>
<dbReference type="FunFam" id="1.10.10.10:FF:000018">
    <property type="entry name" value="DNA-binding response regulator ResD"/>
    <property type="match status" value="1"/>
</dbReference>
<reference evidence="12 13" key="1">
    <citation type="submission" date="2016-07" db="EMBL/GenBank/DDBJ databases">
        <title>Developing Vibrio natriegens as a novel, fast-growing host for biotechnology.</title>
        <authorList>
            <person name="Weinstock M.T."/>
            <person name="Hesek E.D."/>
            <person name="Wilson C.M."/>
            <person name="Gibson D.G."/>
        </authorList>
    </citation>
    <scope>NUCLEOTIDE SEQUENCE [LARGE SCALE GENOMIC DNA]</scope>
    <source>
        <strain evidence="12 13">ATCC 14048</strain>
    </source>
</reference>
<dbReference type="InterPro" id="IPR001867">
    <property type="entry name" value="OmpR/PhoB-type_DNA-bd"/>
</dbReference>
<evidence type="ECO:0000256" key="5">
    <source>
        <dbReference type="ARBA" id="ARBA00023125"/>
    </source>
</evidence>
<dbReference type="InterPro" id="IPR001789">
    <property type="entry name" value="Sig_transdc_resp-reg_receiver"/>
</dbReference>
<dbReference type="Gene3D" id="6.10.250.690">
    <property type="match status" value="1"/>
</dbReference>
<evidence type="ECO:0000259" key="11">
    <source>
        <dbReference type="PROSITE" id="PS51755"/>
    </source>
</evidence>
<keyword evidence="5 9" id="KW-0238">DNA-binding</keyword>
<keyword evidence="13" id="KW-1185">Reference proteome</keyword>